<reference evidence="1" key="1">
    <citation type="submission" date="2020-03" db="EMBL/GenBank/DDBJ databases">
        <title>The deep terrestrial virosphere.</title>
        <authorList>
            <person name="Holmfeldt K."/>
            <person name="Nilsson E."/>
            <person name="Simone D."/>
            <person name="Lopez-Fernandez M."/>
            <person name="Wu X."/>
            <person name="de Brujin I."/>
            <person name="Lundin D."/>
            <person name="Andersson A."/>
            <person name="Bertilsson S."/>
            <person name="Dopson M."/>
        </authorList>
    </citation>
    <scope>NUCLEOTIDE SEQUENCE</scope>
    <source>
        <strain evidence="1">MM415B03263</strain>
    </source>
</reference>
<evidence type="ECO:0000313" key="1">
    <source>
        <dbReference type="EMBL" id="QJA91744.1"/>
    </source>
</evidence>
<organism evidence="1">
    <name type="scientific">viral metagenome</name>
    <dbReference type="NCBI Taxonomy" id="1070528"/>
    <lineage>
        <taxon>unclassified sequences</taxon>
        <taxon>metagenomes</taxon>
        <taxon>organismal metagenomes</taxon>
    </lineage>
</organism>
<proteinExistence type="predicted"/>
<dbReference type="AlphaFoldDB" id="A0A6M3LEE5"/>
<protein>
    <submittedName>
        <fullName evidence="1">Uncharacterized protein</fullName>
    </submittedName>
</protein>
<gene>
    <name evidence="1" type="ORF">MM415B03263_0013</name>
</gene>
<name>A0A6M3LEE5_9ZZZZ</name>
<dbReference type="PROSITE" id="PS51257">
    <property type="entry name" value="PROKAR_LIPOPROTEIN"/>
    <property type="match status" value="1"/>
</dbReference>
<accession>A0A6M3LEE5</accession>
<dbReference type="EMBL" id="MT143010">
    <property type="protein sequence ID" value="QJA91744.1"/>
    <property type="molecule type" value="Genomic_DNA"/>
</dbReference>
<sequence>MKYILIVLLILLAGCAPIAEAQPTVTVTSPPVTVVPPPIVVTLPPVIVASPPETVNNTLEVPVYIVVEKVVSYKLLDFWNDVEDLRDFVYFEDATDSITFSFIGKETNLSLMYASRLRLNAEKSGKYLALQYEDGYFYCSAIVNGEELWFIDPQTDKVWWVADIK</sequence>